<comment type="caution">
    <text evidence="1">The sequence shown here is derived from an EMBL/GenBank/DDBJ whole genome shotgun (WGS) entry which is preliminary data.</text>
</comment>
<dbReference type="AlphaFoldDB" id="X0TD81"/>
<proteinExistence type="predicted"/>
<protein>
    <submittedName>
        <fullName evidence="1">Uncharacterized protein</fullName>
    </submittedName>
</protein>
<organism evidence="1">
    <name type="scientific">marine sediment metagenome</name>
    <dbReference type="NCBI Taxonomy" id="412755"/>
    <lineage>
        <taxon>unclassified sequences</taxon>
        <taxon>metagenomes</taxon>
        <taxon>ecological metagenomes</taxon>
    </lineage>
</organism>
<evidence type="ECO:0000313" key="1">
    <source>
        <dbReference type="EMBL" id="GAF85281.1"/>
    </source>
</evidence>
<gene>
    <name evidence="1" type="ORF">S01H1_07143</name>
</gene>
<reference evidence="1" key="1">
    <citation type="journal article" date="2014" name="Front. Microbiol.">
        <title>High frequency of phylogenetically diverse reductive dehalogenase-homologous genes in deep subseafloor sedimentary metagenomes.</title>
        <authorList>
            <person name="Kawai M."/>
            <person name="Futagami T."/>
            <person name="Toyoda A."/>
            <person name="Takaki Y."/>
            <person name="Nishi S."/>
            <person name="Hori S."/>
            <person name="Arai W."/>
            <person name="Tsubouchi T."/>
            <person name="Morono Y."/>
            <person name="Uchiyama I."/>
            <person name="Ito T."/>
            <person name="Fujiyama A."/>
            <person name="Inagaki F."/>
            <person name="Takami H."/>
        </authorList>
    </citation>
    <scope>NUCLEOTIDE SEQUENCE</scope>
    <source>
        <strain evidence="1">Expedition CK06-06</strain>
    </source>
</reference>
<dbReference type="EMBL" id="BARS01003684">
    <property type="protein sequence ID" value="GAF85281.1"/>
    <property type="molecule type" value="Genomic_DNA"/>
</dbReference>
<sequence length="129" mass="14973">MSKIKELESEFDVWDNIYQKEWDNDTGEGMEGYNALMARTETVRNKMSDIRHKINLLEPIKWDGWDGGDLMTIEEWKECVEGGGFIDYDGSGNYATKDKVSNKSVSPSDVEAGRFRTDVEFTHIMWYNK</sequence>
<name>X0TD81_9ZZZZ</name>
<accession>X0TD81</accession>